<dbReference type="SUPFAM" id="SSF50978">
    <property type="entry name" value="WD40 repeat-like"/>
    <property type="match status" value="1"/>
</dbReference>
<dbReference type="InterPro" id="IPR015943">
    <property type="entry name" value="WD40/YVTN_repeat-like_dom_sf"/>
</dbReference>
<evidence type="ECO:0000313" key="1">
    <source>
        <dbReference type="EMBL" id="KAF2254736.1"/>
    </source>
</evidence>
<dbReference type="RefSeq" id="XP_033689740.1">
    <property type="nucleotide sequence ID" value="XM_033826499.1"/>
</dbReference>
<dbReference type="GeneID" id="54579829"/>
<dbReference type="OrthoDB" id="1932312at2759"/>
<dbReference type="EMBL" id="ML987190">
    <property type="protein sequence ID" value="KAF2254736.1"/>
    <property type="molecule type" value="Genomic_DNA"/>
</dbReference>
<dbReference type="PROSITE" id="PS50896">
    <property type="entry name" value="LISH"/>
    <property type="match status" value="1"/>
</dbReference>
<name>A0A6A6IWJ9_9PLEO</name>
<dbReference type="InterPro" id="IPR006594">
    <property type="entry name" value="LisH"/>
</dbReference>
<dbReference type="InterPro" id="IPR001680">
    <property type="entry name" value="WD40_rpt"/>
</dbReference>
<dbReference type="Proteomes" id="UP000800094">
    <property type="component" value="Unassembled WGS sequence"/>
</dbReference>
<dbReference type="AlphaFoldDB" id="A0A6A6IWJ9"/>
<sequence>MLPSAAELVARFLKTNGYDETLATFIKEAGLPPEVGATSSHVTIEQILHEKKTFDLSLNFEKLGVDDRKRGWRKPAPKEPTVLSTLPTRSNILSVALLDLILPTNPGPKPYFAVTTADRRLHLIDPSTPSFPVAHSYSSFQDSPILDLLVIHHKYLLAASMSGTLLLYHTESDRILEKRKDHSKYIVKLSTWSDGTSTVIASAGWDSKVNLYRLILDDGPDPKLGEPFAAMTLPSIPETLLFVRSPDTSRPVLLLTRRDSAFLYYYAVPSPTVESTEITLLGRQNLAPHSNAWVAFTPSDVQVSPVDDLLAAVATSSIPHMKLLIVRLLIPPEQVSSDITDPGLDPEPATQASQARAELLVHDREEAAITVNINTMAPQTAYSTPRLVWRPDGSGVYVSSDDGIVRGFEASTGKVVTALEAHEPGSKLRCLWAGSVKVGSSSDSDGARENEYLLSGGFDQRLILWSSHE</sequence>
<evidence type="ECO:0000313" key="2">
    <source>
        <dbReference type="Proteomes" id="UP000800094"/>
    </source>
</evidence>
<organism evidence="1 2">
    <name type="scientific">Trematosphaeria pertusa</name>
    <dbReference type="NCBI Taxonomy" id="390896"/>
    <lineage>
        <taxon>Eukaryota</taxon>
        <taxon>Fungi</taxon>
        <taxon>Dikarya</taxon>
        <taxon>Ascomycota</taxon>
        <taxon>Pezizomycotina</taxon>
        <taxon>Dothideomycetes</taxon>
        <taxon>Pleosporomycetidae</taxon>
        <taxon>Pleosporales</taxon>
        <taxon>Massarineae</taxon>
        <taxon>Trematosphaeriaceae</taxon>
        <taxon>Trematosphaeria</taxon>
    </lineage>
</organism>
<dbReference type="InterPro" id="IPR036322">
    <property type="entry name" value="WD40_repeat_dom_sf"/>
</dbReference>
<gene>
    <name evidence="1" type="ORF">BU26DRAFT_500438</name>
</gene>
<dbReference type="Gene3D" id="2.130.10.10">
    <property type="entry name" value="YVTN repeat-like/Quinoprotein amine dehydrogenase"/>
    <property type="match status" value="2"/>
</dbReference>
<dbReference type="SMART" id="SM00320">
    <property type="entry name" value="WD40"/>
    <property type="match status" value="5"/>
</dbReference>
<accession>A0A6A6IWJ9</accession>
<proteinExistence type="predicted"/>
<reference evidence="1" key="1">
    <citation type="journal article" date="2020" name="Stud. Mycol.">
        <title>101 Dothideomycetes genomes: a test case for predicting lifestyles and emergence of pathogens.</title>
        <authorList>
            <person name="Haridas S."/>
            <person name="Albert R."/>
            <person name="Binder M."/>
            <person name="Bloem J."/>
            <person name="Labutti K."/>
            <person name="Salamov A."/>
            <person name="Andreopoulos B."/>
            <person name="Baker S."/>
            <person name="Barry K."/>
            <person name="Bills G."/>
            <person name="Bluhm B."/>
            <person name="Cannon C."/>
            <person name="Castanera R."/>
            <person name="Culley D."/>
            <person name="Daum C."/>
            <person name="Ezra D."/>
            <person name="Gonzalez J."/>
            <person name="Henrissat B."/>
            <person name="Kuo A."/>
            <person name="Liang C."/>
            <person name="Lipzen A."/>
            <person name="Lutzoni F."/>
            <person name="Magnuson J."/>
            <person name="Mondo S."/>
            <person name="Nolan M."/>
            <person name="Ohm R."/>
            <person name="Pangilinan J."/>
            <person name="Park H.-J."/>
            <person name="Ramirez L."/>
            <person name="Alfaro M."/>
            <person name="Sun H."/>
            <person name="Tritt A."/>
            <person name="Yoshinaga Y."/>
            <person name="Zwiers L.-H."/>
            <person name="Turgeon B."/>
            <person name="Goodwin S."/>
            <person name="Spatafora J."/>
            <person name="Crous P."/>
            <person name="Grigoriev I."/>
        </authorList>
    </citation>
    <scope>NUCLEOTIDE SEQUENCE</scope>
    <source>
        <strain evidence="1">CBS 122368</strain>
    </source>
</reference>
<dbReference type="SMART" id="SM00667">
    <property type="entry name" value="LisH"/>
    <property type="match status" value="1"/>
</dbReference>
<protein>
    <submittedName>
        <fullName evidence="1">Uncharacterized protein</fullName>
    </submittedName>
</protein>
<keyword evidence="2" id="KW-1185">Reference proteome</keyword>